<dbReference type="Proteomes" id="UP001059597">
    <property type="component" value="Chromosome"/>
</dbReference>
<evidence type="ECO:0000256" key="1">
    <source>
        <dbReference type="SAM" id="MobiDB-lite"/>
    </source>
</evidence>
<reference evidence="2" key="1">
    <citation type="submission" date="2022-06" db="EMBL/GenBank/DDBJ databases">
        <title>Complete genome sequence of Streptomyces nigrescens HEK616.</title>
        <authorList>
            <person name="Asamizu S."/>
            <person name="Onaka H."/>
        </authorList>
    </citation>
    <scope>NUCLEOTIDE SEQUENCE</scope>
    <source>
        <strain evidence="2">HEK616</strain>
    </source>
</reference>
<evidence type="ECO:0008006" key="4">
    <source>
        <dbReference type="Google" id="ProtNLM"/>
    </source>
</evidence>
<feature type="region of interest" description="Disordered" evidence="1">
    <location>
        <begin position="50"/>
        <end position="70"/>
    </location>
</feature>
<evidence type="ECO:0000313" key="3">
    <source>
        <dbReference type="Proteomes" id="UP001059597"/>
    </source>
</evidence>
<organism evidence="2 3">
    <name type="scientific">Streptomyces nigrescens</name>
    <dbReference type="NCBI Taxonomy" id="1920"/>
    <lineage>
        <taxon>Bacteria</taxon>
        <taxon>Bacillati</taxon>
        <taxon>Actinomycetota</taxon>
        <taxon>Actinomycetes</taxon>
        <taxon>Kitasatosporales</taxon>
        <taxon>Streptomycetaceae</taxon>
        <taxon>Streptomyces</taxon>
    </lineage>
</organism>
<sequence length="70" mass="7968">MVTMPEQHMRCPFGWHEIARICGGTFRCDDHGVTVVVHDTERLDLPGRLDRVEHQSAEVTENTRGAGRPR</sequence>
<accession>A0ABN6QKE7</accession>
<keyword evidence="3" id="KW-1185">Reference proteome</keyword>
<protein>
    <recommendedName>
        <fullName evidence="4">Transposase</fullName>
    </recommendedName>
</protein>
<evidence type="ECO:0000313" key="2">
    <source>
        <dbReference type="EMBL" id="BDM66662.1"/>
    </source>
</evidence>
<dbReference type="EMBL" id="AP026073">
    <property type="protein sequence ID" value="BDM66662.1"/>
    <property type="molecule type" value="Genomic_DNA"/>
</dbReference>
<proteinExistence type="predicted"/>
<gene>
    <name evidence="2" type="ORF">HEK616_01490</name>
</gene>
<name>A0ABN6QKE7_STRNI</name>